<dbReference type="PROSITE" id="PS52029">
    <property type="entry name" value="LD_TPASE"/>
    <property type="match status" value="1"/>
</dbReference>
<evidence type="ECO:0000259" key="11">
    <source>
        <dbReference type="PROSITE" id="PS52029"/>
    </source>
</evidence>
<feature type="chain" id="PRO_5038528049" evidence="10">
    <location>
        <begin position="23"/>
        <end position="355"/>
    </location>
</feature>
<keyword evidence="8 9" id="KW-0961">Cell wall biogenesis/degradation</keyword>
<evidence type="ECO:0000256" key="5">
    <source>
        <dbReference type="ARBA" id="ARBA00022801"/>
    </source>
</evidence>
<evidence type="ECO:0000256" key="8">
    <source>
        <dbReference type="ARBA" id="ARBA00023316"/>
    </source>
</evidence>
<feature type="domain" description="L,D-TPase catalytic" evidence="11">
    <location>
        <begin position="73"/>
        <end position="195"/>
    </location>
</feature>
<evidence type="ECO:0000256" key="2">
    <source>
        <dbReference type="ARBA" id="ARBA00005992"/>
    </source>
</evidence>
<dbReference type="Gene3D" id="2.40.440.10">
    <property type="entry name" value="L,D-transpeptidase catalytic domain-like"/>
    <property type="match status" value="1"/>
</dbReference>
<evidence type="ECO:0000256" key="1">
    <source>
        <dbReference type="ARBA" id="ARBA00004752"/>
    </source>
</evidence>
<dbReference type="Proteomes" id="UP000003195">
    <property type="component" value="Unassembled WGS sequence"/>
</dbReference>
<dbReference type="PANTHER" id="PTHR30582">
    <property type="entry name" value="L,D-TRANSPEPTIDASE"/>
    <property type="match status" value="1"/>
</dbReference>
<dbReference type="GO" id="GO:0071972">
    <property type="term" value="F:peptidoglycan L,D-transpeptidase activity"/>
    <property type="evidence" value="ECO:0007669"/>
    <property type="project" value="TreeGrafter"/>
</dbReference>
<feature type="signal peptide" evidence="10">
    <location>
        <begin position="1"/>
        <end position="22"/>
    </location>
</feature>
<dbReference type="CDD" id="cd16913">
    <property type="entry name" value="YkuD_like"/>
    <property type="match status" value="1"/>
</dbReference>
<protein>
    <submittedName>
        <fullName evidence="12">ErfK/YbiS/YcfS/YnhG</fullName>
    </submittedName>
</protein>
<dbReference type="GO" id="GO:0071555">
    <property type="term" value="P:cell wall organization"/>
    <property type="evidence" value="ECO:0007669"/>
    <property type="project" value="UniProtKB-UniRule"/>
</dbReference>
<evidence type="ECO:0000256" key="10">
    <source>
        <dbReference type="SAM" id="SignalP"/>
    </source>
</evidence>
<evidence type="ECO:0000256" key="6">
    <source>
        <dbReference type="ARBA" id="ARBA00022960"/>
    </source>
</evidence>
<comment type="pathway">
    <text evidence="1 9">Cell wall biogenesis; peptidoglycan biosynthesis.</text>
</comment>
<comment type="caution">
    <text evidence="12">The sequence shown here is derived from an EMBL/GenBank/DDBJ whole genome shotgun (WGS) entry which is preliminary data.</text>
</comment>
<keyword evidence="6 9" id="KW-0133">Cell shape</keyword>
<dbReference type="GO" id="GO:0005576">
    <property type="term" value="C:extracellular region"/>
    <property type="evidence" value="ECO:0007669"/>
    <property type="project" value="TreeGrafter"/>
</dbReference>
<feature type="active site" description="Proton donor/acceptor" evidence="9">
    <location>
        <position position="155"/>
    </location>
</feature>
<dbReference type="Pfam" id="PF03734">
    <property type="entry name" value="YkuD"/>
    <property type="match status" value="1"/>
</dbReference>
<keyword evidence="5" id="KW-0378">Hydrolase</keyword>
<evidence type="ECO:0000256" key="7">
    <source>
        <dbReference type="ARBA" id="ARBA00022984"/>
    </source>
</evidence>
<dbReference type="InterPro" id="IPR038063">
    <property type="entry name" value="Transpep_catalytic_dom"/>
</dbReference>
<comment type="similarity">
    <text evidence="2">Belongs to the YkuD family.</text>
</comment>
<accession>E2ZA92</accession>
<name>E2ZA92_9FIRM</name>
<dbReference type="GO" id="GO:0008360">
    <property type="term" value="P:regulation of cell shape"/>
    <property type="evidence" value="ECO:0007669"/>
    <property type="project" value="UniProtKB-UniRule"/>
</dbReference>
<dbReference type="UniPathway" id="UPA00219"/>
<evidence type="ECO:0000256" key="3">
    <source>
        <dbReference type="ARBA" id="ARBA00022676"/>
    </source>
</evidence>
<proteinExistence type="inferred from homology"/>
<dbReference type="InterPro" id="IPR050979">
    <property type="entry name" value="LD-transpeptidase"/>
</dbReference>
<dbReference type="SUPFAM" id="SSF141523">
    <property type="entry name" value="L,D-transpeptidase catalytic domain-like"/>
    <property type="match status" value="1"/>
</dbReference>
<dbReference type="RefSeq" id="WP_006941177.1">
    <property type="nucleotide sequence ID" value="NZ_GL538184.1"/>
</dbReference>
<dbReference type="HOGENOM" id="CLU_053656_0_0_9"/>
<dbReference type="GO" id="GO:0016757">
    <property type="term" value="F:glycosyltransferase activity"/>
    <property type="evidence" value="ECO:0007669"/>
    <property type="project" value="UniProtKB-KW"/>
</dbReference>
<sequence length="355" mass="38837">METVKKAAVVLVTLSMFTGVVAARDEVIKNNDKPVVTIQKTGMISVEKGTEAVGDHSDSKAVYEPSEKKDMTDRILVNTASRILTLYRGKEKAAMYPVGVGKASTPTPSGYYRVETKEVNPEWIDPEDTENRIASGPGNPLGYRWIGFSGTYGIHGTNSPESVGGYVSNGCVRMREQDVEDLYSRIHVGTAVDIMYDRIVINADPDHTVSYYIYPDGYSRQYLTVGDVKKALAGYGVDTFEDIEHIQAKIAASDGSPTYVAKAYDLVLDGKKLSRRALGKGGVIYLPAQVLADVVDSPLVWNGKTGTLSTERGQAQGVVRSDVLYIREADLMYLFPLTGSLDSHLVYRLKNTARS</sequence>
<keyword evidence="3" id="KW-0328">Glycosyltransferase</keyword>
<dbReference type="EMBL" id="AECS01000010">
    <property type="protein sequence ID" value="EFQ04854.1"/>
    <property type="molecule type" value="Genomic_DNA"/>
</dbReference>
<evidence type="ECO:0000313" key="12">
    <source>
        <dbReference type="EMBL" id="EFQ04854.1"/>
    </source>
</evidence>
<keyword evidence="7 9" id="KW-0573">Peptidoglycan synthesis</keyword>
<evidence type="ECO:0000256" key="9">
    <source>
        <dbReference type="PROSITE-ProRule" id="PRU01373"/>
    </source>
</evidence>
<dbReference type="STRING" id="706434.HMPREF9429_00352"/>
<dbReference type="AlphaFoldDB" id="E2ZA92"/>
<keyword evidence="13" id="KW-1185">Reference proteome</keyword>
<gene>
    <name evidence="12" type="ORF">HMPREF9429_00352</name>
</gene>
<reference evidence="12 13" key="1">
    <citation type="submission" date="2010-08" db="EMBL/GenBank/DDBJ databases">
        <authorList>
            <person name="Weinstock G."/>
            <person name="Sodergren E."/>
            <person name="Clifton S."/>
            <person name="Fulton L."/>
            <person name="Fulton B."/>
            <person name="Courtney L."/>
            <person name="Fronick C."/>
            <person name="Harrison M."/>
            <person name="Strong C."/>
            <person name="Farmer C."/>
            <person name="Delahaunty K."/>
            <person name="Markovic C."/>
            <person name="Hall O."/>
            <person name="Minx P."/>
            <person name="Tomlinson C."/>
            <person name="Mitreva M."/>
            <person name="Hou S."/>
            <person name="Chen J."/>
            <person name="Wollam A."/>
            <person name="Pepin K.H."/>
            <person name="Johnson M."/>
            <person name="Bhonagiri V."/>
            <person name="Zhang X."/>
            <person name="Suruliraj S."/>
            <person name="Warren W."/>
            <person name="Chinwalla A."/>
            <person name="Mardis E.R."/>
            <person name="Wilson R.K."/>
        </authorList>
    </citation>
    <scope>NUCLEOTIDE SEQUENCE [LARGE SCALE GENOMIC DNA]</scope>
    <source>
        <strain evidence="12 13">F0359</strain>
    </source>
</reference>
<feature type="active site" description="Nucleophile" evidence="9">
    <location>
        <position position="171"/>
    </location>
</feature>
<dbReference type="PANTHER" id="PTHR30582:SF24">
    <property type="entry name" value="L,D-TRANSPEPTIDASE ERFK_SRFK-RELATED"/>
    <property type="match status" value="1"/>
</dbReference>
<keyword evidence="4" id="KW-0808">Transferase</keyword>
<evidence type="ECO:0000313" key="13">
    <source>
        <dbReference type="Proteomes" id="UP000003195"/>
    </source>
</evidence>
<dbReference type="eggNOG" id="COG1376">
    <property type="taxonomic scope" value="Bacteria"/>
</dbReference>
<keyword evidence="10" id="KW-0732">Signal</keyword>
<dbReference type="GO" id="GO:0018104">
    <property type="term" value="P:peptidoglycan-protein cross-linking"/>
    <property type="evidence" value="ECO:0007669"/>
    <property type="project" value="TreeGrafter"/>
</dbReference>
<dbReference type="InterPro" id="IPR005490">
    <property type="entry name" value="LD_TPept_cat_dom"/>
</dbReference>
<evidence type="ECO:0000256" key="4">
    <source>
        <dbReference type="ARBA" id="ARBA00022679"/>
    </source>
</evidence>
<organism evidence="12 13">
    <name type="scientific">Megasphaera micronuciformis F0359</name>
    <dbReference type="NCBI Taxonomy" id="706434"/>
    <lineage>
        <taxon>Bacteria</taxon>
        <taxon>Bacillati</taxon>
        <taxon>Bacillota</taxon>
        <taxon>Negativicutes</taxon>
        <taxon>Veillonellales</taxon>
        <taxon>Veillonellaceae</taxon>
        <taxon>Megasphaera</taxon>
    </lineage>
</organism>